<evidence type="ECO:0000313" key="2">
    <source>
        <dbReference type="EMBL" id="GBP31349.1"/>
    </source>
</evidence>
<comment type="caution">
    <text evidence="2">The sequence shown here is derived from an EMBL/GenBank/DDBJ whole genome shotgun (WGS) entry which is preliminary data.</text>
</comment>
<dbReference type="OrthoDB" id="7488907at2759"/>
<organism evidence="2 3">
    <name type="scientific">Eumeta variegata</name>
    <name type="common">Bagworm moth</name>
    <name type="synonym">Eumeta japonica</name>
    <dbReference type="NCBI Taxonomy" id="151549"/>
    <lineage>
        <taxon>Eukaryota</taxon>
        <taxon>Metazoa</taxon>
        <taxon>Ecdysozoa</taxon>
        <taxon>Arthropoda</taxon>
        <taxon>Hexapoda</taxon>
        <taxon>Insecta</taxon>
        <taxon>Pterygota</taxon>
        <taxon>Neoptera</taxon>
        <taxon>Endopterygota</taxon>
        <taxon>Lepidoptera</taxon>
        <taxon>Glossata</taxon>
        <taxon>Ditrysia</taxon>
        <taxon>Tineoidea</taxon>
        <taxon>Psychidae</taxon>
        <taxon>Oiketicinae</taxon>
        <taxon>Eumeta</taxon>
    </lineage>
</organism>
<evidence type="ECO:0000256" key="1">
    <source>
        <dbReference type="SAM" id="MobiDB-lite"/>
    </source>
</evidence>
<reference evidence="2 3" key="1">
    <citation type="journal article" date="2019" name="Commun. Biol.">
        <title>The bagworm genome reveals a unique fibroin gene that provides high tensile strength.</title>
        <authorList>
            <person name="Kono N."/>
            <person name="Nakamura H."/>
            <person name="Ohtoshi R."/>
            <person name="Tomita M."/>
            <person name="Numata K."/>
            <person name="Arakawa K."/>
        </authorList>
    </citation>
    <scope>NUCLEOTIDE SEQUENCE [LARGE SCALE GENOMIC DNA]</scope>
</reference>
<feature type="compositionally biased region" description="Acidic residues" evidence="1">
    <location>
        <begin position="1"/>
        <end position="11"/>
    </location>
</feature>
<feature type="region of interest" description="Disordered" evidence="1">
    <location>
        <begin position="1"/>
        <end position="24"/>
    </location>
</feature>
<proteinExistence type="predicted"/>
<dbReference type="EMBL" id="BGZK01000245">
    <property type="protein sequence ID" value="GBP31349.1"/>
    <property type="molecule type" value="Genomic_DNA"/>
</dbReference>
<evidence type="ECO:0000313" key="3">
    <source>
        <dbReference type="Proteomes" id="UP000299102"/>
    </source>
</evidence>
<accession>A0A4C1UYK6</accession>
<dbReference type="AlphaFoldDB" id="A0A4C1UYK6"/>
<sequence>MESRADDDEAPTDPAARKHTHHDYTEQDFEGIMPLRVHFTIKWLSLDTERLVPNLGTEYLYYISPGSHSALTIT</sequence>
<keyword evidence="3" id="KW-1185">Reference proteome</keyword>
<protein>
    <submittedName>
        <fullName evidence="2">Uncharacterized protein</fullName>
    </submittedName>
</protein>
<gene>
    <name evidence="2" type="ORF">EVAR_13468_1</name>
</gene>
<name>A0A4C1UYK6_EUMVA</name>
<dbReference type="Proteomes" id="UP000299102">
    <property type="component" value="Unassembled WGS sequence"/>
</dbReference>